<reference evidence="1" key="1">
    <citation type="journal article" date="2020" name="Nature">
        <title>Giant virus diversity and host interactions through global metagenomics.</title>
        <authorList>
            <person name="Schulz F."/>
            <person name="Roux S."/>
            <person name="Paez-Espino D."/>
            <person name="Jungbluth S."/>
            <person name="Walsh D.A."/>
            <person name="Denef V.J."/>
            <person name="McMahon K.D."/>
            <person name="Konstantinidis K.T."/>
            <person name="Eloe-Fadrosh E.A."/>
            <person name="Kyrpides N.C."/>
            <person name="Woyke T."/>
        </authorList>
    </citation>
    <scope>NUCLEOTIDE SEQUENCE</scope>
    <source>
        <strain evidence="1">GVMAG-M-3300013006-15</strain>
    </source>
</reference>
<dbReference type="Pfam" id="PF13366">
    <property type="entry name" value="PDDEXK_3"/>
    <property type="match status" value="1"/>
</dbReference>
<proteinExistence type="predicted"/>
<dbReference type="AlphaFoldDB" id="A0A6C0BHP2"/>
<dbReference type="EMBL" id="MN739165">
    <property type="protein sequence ID" value="QHS91865.1"/>
    <property type="molecule type" value="Genomic_DNA"/>
</dbReference>
<evidence type="ECO:0000313" key="1">
    <source>
        <dbReference type="EMBL" id="QHS91865.1"/>
    </source>
</evidence>
<accession>A0A6C0BHP2</accession>
<sequence>MDQQLSDMCARIAQQLGSGHSEKVYQEALAAELRVAGWNVELERVVPTLYDPGNQGHLISVGFARLDILAVKGSESILIELKATSSFSPAPLKAQINIYLKALKPSYPNLVGYGIQFMQPGSKDVLVEDMVQIIVVLSPLAPLPSLPLVSS</sequence>
<protein>
    <recommendedName>
        <fullName evidence="2">PD-(D/E)XK nuclease superfamily protein</fullName>
    </recommendedName>
</protein>
<organism evidence="1">
    <name type="scientific">viral metagenome</name>
    <dbReference type="NCBI Taxonomy" id="1070528"/>
    <lineage>
        <taxon>unclassified sequences</taxon>
        <taxon>metagenomes</taxon>
        <taxon>organismal metagenomes</taxon>
    </lineage>
</organism>
<dbReference type="NCBIfam" id="TIGR04256">
    <property type="entry name" value="GxxExxY"/>
    <property type="match status" value="1"/>
</dbReference>
<dbReference type="InterPro" id="IPR026350">
    <property type="entry name" value="GxxExxY"/>
</dbReference>
<name>A0A6C0BHP2_9ZZZZ</name>
<evidence type="ECO:0008006" key="2">
    <source>
        <dbReference type="Google" id="ProtNLM"/>
    </source>
</evidence>